<reference evidence="1" key="2">
    <citation type="journal article" date="2014" name="ISME J.">
        <title>Microbial stratification in low pH oxic and suboxic macroscopic growths along an acid mine drainage.</title>
        <authorList>
            <person name="Mendez-Garcia C."/>
            <person name="Mesa V."/>
            <person name="Sprenger R.R."/>
            <person name="Richter M."/>
            <person name="Diez M.S."/>
            <person name="Solano J."/>
            <person name="Bargiela R."/>
            <person name="Golyshina O.V."/>
            <person name="Manteca A."/>
            <person name="Ramos J.L."/>
            <person name="Gallego J.R."/>
            <person name="Llorente I."/>
            <person name="Martins Dos Santos V.A."/>
            <person name="Jensen O.N."/>
            <person name="Pelaez A.I."/>
            <person name="Sanchez J."/>
            <person name="Ferrer M."/>
        </authorList>
    </citation>
    <scope>NUCLEOTIDE SEQUENCE</scope>
</reference>
<dbReference type="EMBL" id="AUZX01009049">
    <property type="protein sequence ID" value="EQD53241.1"/>
    <property type="molecule type" value="Genomic_DNA"/>
</dbReference>
<evidence type="ECO:0000313" key="1">
    <source>
        <dbReference type="EMBL" id="EQD53241.1"/>
    </source>
</evidence>
<comment type="caution">
    <text evidence="1">The sequence shown here is derived from an EMBL/GenBank/DDBJ whole genome shotgun (WGS) entry which is preliminary data.</text>
</comment>
<name>T0ZYF1_9ZZZZ</name>
<organism evidence="1">
    <name type="scientific">mine drainage metagenome</name>
    <dbReference type="NCBI Taxonomy" id="410659"/>
    <lineage>
        <taxon>unclassified sequences</taxon>
        <taxon>metagenomes</taxon>
        <taxon>ecological metagenomes</taxon>
    </lineage>
</organism>
<dbReference type="AlphaFoldDB" id="T0ZYF1"/>
<accession>T0ZYF1</accession>
<sequence length="174" mass="19973">MLYQLFECDPLEFILSAAEALSRSRRARKERKAAIRQFRAQALREVITQLSLPFGQREEQATVITKRGMTPLIEMAIAWKDDEIVNLADAMITEGLLSLKNDRSKEVRKDILGWFAPSAVDSAPFSFAFCCRVAGFQPEAIRHFIAKQYRDEIKRYVEDDRREHVLTGVQPALI</sequence>
<gene>
    <name evidence="1" type="ORF">B1A_12455</name>
</gene>
<reference evidence="1" key="1">
    <citation type="submission" date="2013-08" db="EMBL/GenBank/DDBJ databases">
        <authorList>
            <person name="Mendez C."/>
            <person name="Richter M."/>
            <person name="Ferrer M."/>
            <person name="Sanchez J."/>
        </authorList>
    </citation>
    <scope>NUCLEOTIDE SEQUENCE</scope>
</reference>
<proteinExistence type="predicted"/>
<protein>
    <submittedName>
        <fullName evidence="1">Uncharacterized protein</fullName>
    </submittedName>
</protein>